<keyword evidence="3" id="KW-1185">Reference proteome</keyword>
<dbReference type="SUPFAM" id="SSF53254">
    <property type="entry name" value="Phosphoglycerate mutase-like"/>
    <property type="match status" value="1"/>
</dbReference>
<dbReference type="InterPro" id="IPR051695">
    <property type="entry name" value="Phosphoglycerate_Mutase"/>
</dbReference>
<dbReference type="Gene3D" id="3.40.50.1240">
    <property type="entry name" value="Phosphoglycerate mutase-like"/>
    <property type="match status" value="1"/>
</dbReference>
<dbReference type="Pfam" id="PF00300">
    <property type="entry name" value="His_Phos_1"/>
    <property type="match status" value="1"/>
</dbReference>
<dbReference type="PANTHER" id="PTHR46517">
    <property type="entry name" value="FRUCTOSE-2,6-BISPHOSPHATASE TIGAR"/>
    <property type="match status" value="1"/>
</dbReference>
<accession>A0A7W7WMK5</accession>
<dbReference type="EMBL" id="JACHJW010000001">
    <property type="protein sequence ID" value="MBB4956702.1"/>
    <property type="molecule type" value="Genomic_DNA"/>
</dbReference>
<proteinExistence type="predicted"/>
<reference evidence="2 3" key="1">
    <citation type="submission" date="2020-08" db="EMBL/GenBank/DDBJ databases">
        <title>Sequencing the genomes of 1000 actinobacteria strains.</title>
        <authorList>
            <person name="Klenk H.-P."/>
        </authorList>
    </citation>
    <scope>NUCLEOTIDE SEQUENCE [LARGE SCALE GENOMIC DNA]</scope>
    <source>
        <strain evidence="2 3">DSM 45886</strain>
    </source>
</reference>
<dbReference type="CDD" id="cd07040">
    <property type="entry name" value="HP"/>
    <property type="match status" value="1"/>
</dbReference>
<dbReference type="GO" id="GO:0005829">
    <property type="term" value="C:cytosol"/>
    <property type="evidence" value="ECO:0007669"/>
    <property type="project" value="TreeGrafter"/>
</dbReference>
<organism evidence="2 3">
    <name type="scientific">Micromonospora polyrhachis</name>
    <dbReference type="NCBI Taxonomy" id="1282883"/>
    <lineage>
        <taxon>Bacteria</taxon>
        <taxon>Bacillati</taxon>
        <taxon>Actinomycetota</taxon>
        <taxon>Actinomycetes</taxon>
        <taxon>Micromonosporales</taxon>
        <taxon>Micromonosporaceae</taxon>
        <taxon>Micromonospora</taxon>
    </lineage>
</organism>
<dbReference type="RefSeq" id="WP_184532291.1">
    <property type="nucleotide sequence ID" value="NZ_JACHJW010000001.1"/>
</dbReference>
<keyword evidence="1" id="KW-0378">Hydrolase</keyword>
<dbReference type="InterPro" id="IPR013078">
    <property type="entry name" value="His_Pase_superF_clade-1"/>
</dbReference>
<comment type="caution">
    <text evidence="2">The sequence shown here is derived from an EMBL/GenBank/DDBJ whole genome shotgun (WGS) entry which is preliminary data.</text>
</comment>
<dbReference type="InterPro" id="IPR029033">
    <property type="entry name" value="His_PPase_superfam"/>
</dbReference>
<dbReference type="GO" id="GO:0043456">
    <property type="term" value="P:regulation of pentose-phosphate shunt"/>
    <property type="evidence" value="ECO:0007669"/>
    <property type="project" value="TreeGrafter"/>
</dbReference>
<evidence type="ECO:0000313" key="2">
    <source>
        <dbReference type="EMBL" id="MBB4956702.1"/>
    </source>
</evidence>
<dbReference type="GO" id="GO:0004331">
    <property type="term" value="F:fructose-2,6-bisphosphate 2-phosphatase activity"/>
    <property type="evidence" value="ECO:0007669"/>
    <property type="project" value="TreeGrafter"/>
</dbReference>
<dbReference type="PANTHER" id="PTHR46517:SF1">
    <property type="entry name" value="FRUCTOSE-2,6-BISPHOSPHATASE TIGAR"/>
    <property type="match status" value="1"/>
</dbReference>
<evidence type="ECO:0000256" key="1">
    <source>
        <dbReference type="ARBA" id="ARBA00022801"/>
    </source>
</evidence>
<dbReference type="Proteomes" id="UP000578819">
    <property type="component" value="Unassembled WGS sequence"/>
</dbReference>
<dbReference type="GO" id="GO:0045820">
    <property type="term" value="P:negative regulation of glycolytic process"/>
    <property type="evidence" value="ECO:0007669"/>
    <property type="project" value="TreeGrafter"/>
</dbReference>
<protein>
    <submittedName>
        <fullName evidence="2">Broad specificity phosphatase PhoE</fullName>
    </submittedName>
</protein>
<gene>
    <name evidence="2" type="ORF">FHR38_000435</name>
</gene>
<sequence length="186" mass="20984">MAVDIVFEPPAPTTDEEAGRISGWRSGVLSAYGRSRARQLGERHRADGITGVFCSDLDSVVQTVEIAFPHRGIPVHRDTRLRECDYGDFDGMPVAEFAPLRSRHLDQPFPRGQSYRQVVDQTRGFLRDLAAAWDGRRVLVVAHTANRWAFDHLLTGVPLENLLDAPLHWPERGQYRLPTGGIEHRH</sequence>
<dbReference type="AlphaFoldDB" id="A0A7W7WMK5"/>
<evidence type="ECO:0000313" key="3">
    <source>
        <dbReference type="Proteomes" id="UP000578819"/>
    </source>
</evidence>
<name>A0A7W7WMK5_9ACTN</name>